<dbReference type="Pfam" id="PF08240">
    <property type="entry name" value="ADH_N"/>
    <property type="match status" value="1"/>
</dbReference>
<organism evidence="2">
    <name type="scientific">Collimonas fungivorans</name>
    <dbReference type="NCBI Taxonomy" id="158899"/>
    <lineage>
        <taxon>Bacteria</taxon>
        <taxon>Pseudomonadati</taxon>
        <taxon>Pseudomonadota</taxon>
        <taxon>Betaproteobacteria</taxon>
        <taxon>Burkholderiales</taxon>
        <taxon>Oxalobacteraceae</taxon>
        <taxon>Collimonas</taxon>
    </lineage>
</organism>
<dbReference type="PATRIC" id="fig|158899.10.peg.3889"/>
<dbReference type="PANTHER" id="PTHR45033">
    <property type="match status" value="1"/>
</dbReference>
<name>A0A127PFL9_9BURK</name>
<dbReference type="InterPro" id="IPR036291">
    <property type="entry name" value="NAD(P)-bd_dom_sf"/>
</dbReference>
<dbReference type="InterPro" id="IPR013154">
    <property type="entry name" value="ADH-like_N"/>
</dbReference>
<dbReference type="CDD" id="cd08276">
    <property type="entry name" value="MDR7"/>
    <property type="match status" value="1"/>
</dbReference>
<dbReference type="InterPro" id="IPR020843">
    <property type="entry name" value="ER"/>
</dbReference>
<dbReference type="PANTHER" id="PTHR45033:SF2">
    <property type="entry name" value="ZINC-TYPE ALCOHOL DEHYDROGENASE-LIKE PROTEIN C1773.06C"/>
    <property type="match status" value="1"/>
</dbReference>
<dbReference type="InterPro" id="IPR052711">
    <property type="entry name" value="Zinc_ADH-like"/>
</dbReference>
<evidence type="ECO:0000259" key="1">
    <source>
        <dbReference type="SMART" id="SM00829"/>
    </source>
</evidence>
<evidence type="ECO:0000313" key="2">
    <source>
        <dbReference type="EMBL" id="AMO96537.1"/>
    </source>
</evidence>
<dbReference type="SUPFAM" id="SSF50129">
    <property type="entry name" value="GroES-like"/>
    <property type="match status" value="1"/>
</dbReference>
<dbReference type="Gene3D" id="3.90.180.10">
    <property type="entry name" value="Medium-chain alcohol dehydrogenases, catalytic domain"/>
    <property type="match status" value="1"/>
</dbReference>
<dbReference type="SUPFAM" id="SSF51735">
    <property type="entry name" value="NAD(P)-binding Rossmann-fold domains"/>
    <property type="match status" value="1"/>
</dbReference>
<dbReference type="EMBL" id="CP013232">
    <property type="protein sequence ID" value="AMO96537.1"/>
    <property type="molecule type" value="Genomic_DNA"/>
</dbReference>
<dbReference type="Pfam" id="PF00107">
    <property type="entry name" value="ADH_zinc_N"/>
    <property type="match status" value="1"/>
</dbReference>
<dbReference type="Gene3D" id="3.40.50.720">
    <property type="entry name" value="NAD(P)-binding Rossmann-like Domain"/>
    <property type="match status" value="1"/>
</dbReference>
<dbReference type="SMART" id="SM00829">
    <property type="entry name" value="PKS_ER"/>
    <property type="match status" value="1"/>
</dbReference>
<accession>A0A127PFL9</accession>
<dbReference type="InterPro" id="IPR011032">
    <property type="entry name" value="GroES-like_sf"/>
</dbReference>
<protein>
    <submittedName>
        <fullName evidence="2">Zinc-binding dehydrogenase family protein</fullName>
    </submittedName>
</protein>
<sequence>MQAYQIQAGQKIAGLERTQRDSAPLAAHQVRVRMRAVSLNYRDLMIADGSYLSTGDKPVIPGSDGAGEVIEVGAAVSRFRVGDRVAGSFFPDWISGAPTPRNSARALGAVTDGVLAEEVVLGEESWVAIPPHLDYIQAATLPCAGVTAWNALFVEGGLRAGDSVLLLGTGGVSIWALQLAKAAGLRTIITSSSDAKLERARALGASATINYRNTPEWQDEVLRLNGGTGVDLVLEVGGQGTLARSIRSTRMGGTIAIIGGVSGFGGELDPFALIGGAKRLSGIFVGSREMLEDLNRFVEVAAIQPVVDKVFPFQQAREAYTYLEQAGHFGKVVIEVAK</sequence>
<evidence type="ECO:0000313" key="3">
    <source>
        <dbReference type="Proteomes" id="UP000072421"/>
    </source>
</evidence>
<dbReference type="GO" id="GO:0016491">
    <property type="term" value="F:oxidoreductase activity"/>
    <property type="evidence" value="ECO:0007669"/>
    <property type="project" value="InterPro"/>
</dbReference>
<proteinExistence type="predicted"/>
<dbReference type="Proteomes" id="UP000072421">
    <property type="component" value="Chromosome"/>
</dbReference>
<reference evidence="2 3" key="1">
    <citation type="submission" date="2015-11" db="EMBL/GenBank/DDBJ databases">
        <title>Exploring the genomic traits of fungus-feeding bacterial genus Collimonas.</title>
        <authorList>
            <person name="Song C."/>
            <person name="Schmidt R."/>
            <person name="de Jager V."/>
            <person name="Krzyzanowska D."/>
            <person name="Jongedijk E."/>
            <person name="Cankar K."/>
            <person name="Beekwilder J."/>
            <person name="van Veen A."/>
            <person name="de Boer W."/>
            <person name="van Veen J.A."/>
            <person name="Garbeva P."/>
        </authorList>
    </citation>
    <scope>NUCLEOTIDE SEQUENCE [LARGE SCALE GENOMIC DNA]</scope>
    <source>
        <strain evidence="2 3">Ter6</strain>
    </source>
</reference>
<dbReference type="AlphaFoldDB" id="A0A127PFL9"/>
<dbReference type="OrthoDB" id="9787435at2"/>
<feature type="domain" description="Enoyl reductase (ER)" evidence="1">
    <location>
        <begin position="9"/>
        <end position="334"/>
    </location>
</feature>
<gene>
    <name evidence="2" type="ORF">CFter6_3920</name>
</gene>
<dbReference type="RefSeq" id="WP_061541088.1">
    <property type="nucleotide sequence ID" value="NZ_CP013232.1"/>
</dbReference>
<dbReference type="InterPro" id="IPR013149">
    <property type="entry name" value="ADH-like_C"/>
</dbReference>